<reference evidence="3" key="1">
    <citation type="submission" date="2016-10" db="EMBL/GenBank/DDBJ databases">
        <authorList>
            <person name="Varghese N."/>
            <person name="Submissions S."/>
        </authorList>
    </citation>
    <scope>NUCLEOTIDE SEQUENCE [LARGE SCALE GENOMIC DNA]</scope>
    <source>
        <strain evidence="3">Nm69</strain>
    </source>
</reference>
<evidence type="ECO:0000313" key="2">
    <source>
        <dbReference type="EMBL" id="SFK64550.1"/>
    </source>
</evidence>
<accession>A0A1I4B893</accession>
<dbReference type="EMBL" id="FOSP01000011">
    <property type="protein sequence ID" value="SFK64550.1"/>
    <property type="molecule type" value="Genomic_DNA"/>
</dbReference>
<dbReference type="Pfam" id="PF04383">
    <property type="entry name" value="KilA-N"/>
    <property type="match status" value="1"/>
</dbReference>
<dbReference type="STRING" id="52441.SAMN05216302_101167"/>
<dbReference type="Proteomes" id="UP000199533">
    <property type="component" value="Unassembled WGS sequence"/>
</dbReference>
<evidence type="ECO:0000313" key="3">
    <source>
        <dbReference type="Proteomes" id="UP000199533"/>
    </source>
</evidence>
<dbReference type="PROSITE" id="PS51301">
    <property type="entry name" value="KILA_N"/>
    <property type="match status" value="1"/>
</dbReference>
<proteinExistence type="predicted"/>
<feature type="domain" description="KilA-N" evidence="1">
    <location>
        <begin position="95"/>
        <end position="197"/>
    </location>
</feature>
<evidence type="ECO:0000259" key="1">
    <source>
        <dbReference type="PROSITE" id="PS51301"/>
    </source>
</evidence>
<protein>
    <submittedName>
        <fullName evidence="2">KilA-N domain-containing protein</fullName>
    </submittedName>
</protein>
<keyword evidence="3" id="KW-1185">Reference proteome</keyword>
<dbReference type="InterPro" id="IPR018004">
    <property type="entry name" value="KilA/APSES_HTH"/>
</dbReference>
<dbReference type="InterPro" id="IPR017880">
    <property type="entry name" value="KilA_N"/>
</dbReference>
<organism evidence="2 3">
    <name type="scientific">Nitrosomonas aestuarii</name>
    <dbReference type="NCBI Taxonomy" id="52441"/>
    <lineage>
        <taxon>Bacteria</taxon>
        <taxon>Pseudomonadati</taxon>
        <taxon>Pseudomonadota</taxon>
        <taxon>Betaproteobacteria</taxon>
        <taxon>Nitrosomonadales</taxon>
        <taxon>Nitrosomonadaceae</taxon>
        <taxon>Nitrosomonas</taxon>
    </lineage>
</organism>
<sequence>MERAIHSESGQSCINTMLTLARKQDYHLAQVLITPKQSGTPRPRVVVFLRPLFRSMVGRATNTTPERGISSPDFARLSAPGHQYVTGCQLPDKEQRTMANLTILSKEIRQVDGLYSLNDLHKAAGGESKHQPSNFLRIETTQALIDEIQSSEMRSAKKTINGGIKRGTYVCRELVYAYAMWISPKFHLHVIRAFDQISQHPVPLSSKQYHYPHKRLEQPFFTSSGSVSLSVSMLADTRNFTSQLMQLLNELRTDGHNIDAAWEEFIAMRDGIINANKFLEDVNIMAIKPNIKPNIKPSGGNLKKGK</sequence>
<dbReference type="AlphaFoldDB" id="A0A1I4B893"/>
<dbReference type="SMART" id="SM01252">
    <property type="entry name" value="KilA-N"/>
    <property type="match status" value="1"/>
</dbReference>
<gene>
    <name evidence="2" type="ORF">SAMN05216302_101167</name>
</gene>
<name>A0A1I4B893_9PROT</name>